<dbReference type="OrthoDB" id="2722301at2759"/>
<keyword evidence="1" id="KW-1133">Transmembrane helix</keyword>
<dbReference type="SUPFAM" id="SSF56112">
    <property type="entry name" value="Protein kinase-like (PK-like)"/>
    <property type="match status" value="1"/>
</dbReference>
<dbReference type="STRING" id="1328759.A0A5C2S7M3"/>
<evidence type="ECO:0000313" key="2">
    <source>
        <dbReference type="EMBL" id="RPD59843.1"/>
    </source>
</evidence>
<name>A0A5C2S7M3_9APHY</name>
<evidence type="ECO:0008006" key="4">
    <source>
        <dbReference type="Google" id="ProtNLM"/>
    </source>
</evidence>
<sequence>MLKLVDKDSEQYHIFEILLAQRHLFTDSTTFPCVLPPEHIFDTPHQYSVVSMPTWGCPLYQGDMQSIQEILRFMQCVLQGLTFLHSNRIAHRDIFDFNIVVNCYRPDFKPESLRSNLRHHRATEDVFYALMDYDQSIQLPLDVSLKSCRRPADEGCYGSGLYKPTDLSLGQPTYNPFAFDVGMLGNFFRSNFPDVVSAVPALAALYDKMTTHLLAKRFTAEEALQFLDHQINGLPEEVLTRTLTTTRSWDALDDSEVYWSQLSPEQLEEWSHFRTPPIPMWSNVLAWFIGLPICCEIIVFSRCVLRL</sequence>
<evidence type="ECO:0000256" key="1">
    <source>
        <dbReference type="SAM" id="Phobius"/>
    </source>
</evidence>
<feature type="transmembrane region" description="Helical" evidence="1">
    <location>
        <begin position="284"/>
        <end position="305"/>
    </location>
</feature>
<protein>
    <recommendedName>
        <fullName evidence="4">Protein kinase domain-containing protein</fullName>
    </recommendedName>
</protein>
<keyword evidence="3" id="KW-1185">Reference proteome</keyword>
<dbReference type="Gene3D" id="1.10.510.10">
    <property type="entry name" value="Transferase(Phosphotransferase) domain 1"/>
    <property type="match status" value="1"/>
</dbReference>
<dbReference type="EMBL" id="ML122268">
    <property type="protein sequence ID" value="RPD59843.1"/>
    <property type="molecule type" value="Genomic_DNA"/>
</dbReference>
<organism evidence="2 3">
    <name type="scientific">Lentinus tigrinus ALCF2SS1-6</name>
    <dbReference type="NCBI Taxonomy" id="1328759"/>
    <lineage>
        <taxon>Eukaryota</taxon>
        <taxon>Fungi</taxon>
        <taxon>Dikarya</taxon>
        <taxon>Basidiomycota</taxon>
        <taxon>Agaricomycotina</taxon>
        <taxon>Agaricomycetes</taxon>
        <taxon>Polyporales</taxon>
        <taxon>Polyporaceae</taxon>
        <taxon>Lentinus</taxon>
    </lineage>
</organism>
<dbReference type="Proteomes" id="UP000313359">
    <property type="component" value="Unassembled WGS sequence"/>
</dbReference>
<evidence type="ECO:0000313" key="3">
    <source>
        <dbReference type="Proteomes" id="UP000313359"/>
    </source>
</evidence>
<dbReference type="InterPro" id="IPR011009">
    <property type="entry name" value="Kinase-like_dom_sf"/>
</dbReference>
<accession>A0A5C2S7M3</accession>
<keyword evidence="1" id="KW-0472">Membrane</keyword>
<gene>
    <name evidence="2" type="ORF">L227DRAFT_502830</name>
</gene>
<keyword evidence="1" id="KW-0812">Transmembrane</keyword>
<dbReference type="AlphaFoldDB" id="A0A5C2S7M3"/>
<proteinExistence type="predicted"/>
<reference evidence="2" key="1">
    <citation type="journal article" date="2018" name="Genome Biol. Evol.">
        <title>Genomics and development of Lentinus tigrinus, a white-rot wood-decaying mushroom with dimorphic fruiting bodies.</title>
        <authorList>
            <person name="Wu B."/>
            <person name="Xu Z."/>
            <person name="Knudson A."/>
            <person name="Carlson A."/>
            <person name="Chen N."/>
            <person name="Kovaka S."/>
            <person name="LaButti K."/>
            <person name="Lipzen A."/>
            <person name="Pennachio C."/>
            <person name="Riley R."/>
            <person name="Schakwitz W."/>
            <person name="Umezawa K."/>
            <person name="Ohm R.A."/>
            <person name="Grigoriev I.V."/>
            <person name="Nagy L.G."/>
            <person name="Gibbons J."/>
            <person name="Hibbett D."/>
        </authorList>
    </citation>
    <scope>NUCLEOTIDE SEQUENCE [LARGE SCALE GENOMIC DNA]</scope>
    <source>
        <strain evidence="2">ALCF2SS1-6</strain>
    </source>
</reference>